<dbReference type="InParanoid" id="A0A200PZT9"/>
<accession>A0A200PZT9</accession>
<organism evidence="2 3">
    <name type="scientific">Macleaya cordata</name>
    <name type="common">Five-seeded plume-poppy</name>
    <name type="synonym">Bocconia cordata</name>
    <dbReference type="NCBI Taxonomy" id="56857"/>
    <lineage>
        <taxon>Eukaryota</taxon>
        <taxon>Viridiplantae</taxon>
        <taxon>Streptophyta</taxon>
        <taxon>Embryophyta</taxon>
        <taxon>Tracheophyta</taxon>
        <taxon>Spermatophyta</taxon>
        <taxon>Magnoliopsida</taxon>
        <taxon>Ranunculales</taxon>
        <taxon>Papaveraceae</taxon>
        <taxon>Papaveroideae</taxon>
        <taxon>Macleaya</taxon>
    </lineage>
</organism>
<dbReference type="Proteomes" id="UP000195402">
    <property type="component" value="Unassembled WGS sequence"/>
</dbReference>
<evidence type="ECO:0000313" key="2">
    <source>
        <dbReference type="EMBL" id="OVA03731.1"/>
    </source>
</evidence>
<dbReference type="OMA" id="HEAWEVE"/>
<dbReference type="OrthoDB" id="10588865at2759"/>
<comment type="caution">
    <text evidence="2">The sequence shown here is derived from an EMBL/GenBank/DDBJ whole genome shotgun (WGS) entry which is preliminary data.</text>
</comment>
<sequence length="99" mass="10754">MNVVNLVILLVNVAYVSVHEAWEVEDVEVPVLDAARVQHTGAGVPAPTRGDRLHDVVAYHHPADAATAGHHHIAMLVIRLMQMEINLGAEAEADSRHTN</sequence>
<protein>
    <recommendedName>
        <fullName evidence="4">Secreted protein</fullName>
    </recommendedName>
</protein>
<evidence type="ECO:0000313" key="3">
    <source>
        <dbReference type="Proteomes" id="UP000195402"/>
    </source>
</evidence>
<dbReference type="AlphaFoldDB" id="A0A200PZT9"/>
<gene>
    <name evidence="2" type="ORF">BVC80_1431g49</name>
</gene>
<keyword evidence="1" id="KW-0732">Signal</keyword>
<evidence type="ECO:0000256" key="1">
    <source>
        <dbReference type="SAM" id="SignalP"/>
    </source>
</evidence>
<feature type="signal peptide" evidence="1">
    <location>
        <begin position="1"/>
        <end position="21"/>
    </location>
</feature>
<feature type="chain" id="PRO_5012510056" description="Secreted protein" evidence="1">
    <location>
        <begin position="22"/>
        <end position="99"/>
    </location>
</feature>
<reference evidence="2 3" key="1">
    <citation type="journal article" date="2017" name="Mol. Plant">
        <title>The Genome of Medicinal Plant Macleaya cordata Provides New Insights into Benzylisoquinoline Alkaloids Metabolism.</title>
        <authorList>
            <person name="Liu X."/>
            <person name="Liu Y."/>
            <person name="Huang P."/>
            <person name="Ma Y."/>
            <person name="Qing Z."/>
            <person name="Tang Q."/>
            <person name="Cao H."/>
            <person name="Cheng P."/>
            <person name="Zheng Y."/>
            <person name="Yuan Z."/>
            <person name="Zhou Y."/>
            <person name="Liu J."/>
            <person name="Tang Z."/>
            <person name="Zhuo Y."/>
            <person name="Zhang Y."/>
            <person name="Yu L."/>
            <person name="Huang J."/>
            <person name="Yang P."/>
            <person name="Peng Q."/>
            <person name="Zhang J."/>
            <person name="Jiang W."/>
            <person name="Zhang Z."/>
            <person name="Lin K."/>
            <person name="Ro D.K."/>
            <person name="Chen X."/>
            <person name="Xiong X."/>
            <person name="Shang Y."/>
            <person name="Huang S."/>
            <person name="Zeng J."/>
        </authorList>
    </citation>
    <scope>NUCLEOTIDE SEQUENCE [LARGE SCALE GENOMIC DNA]</scope>
    <source>
        <strain evidence="3">cv. BLH2017</strain>
        <tissue evidence="2">Root</tissue>
    </source>
</reference>
<dbReference type="EMBL" id="MVGT01003557">
    <property type="protein sequence ID" value="OVA03731.1"/>
    <property type="molecule type" value="Genomic_DNA"/>
</dbReference>
<proteinExistence type="predicted"/>
<evidence type="ECO:0008006" key="4">
    <source>
        <dbReference type="Google" id="ProtNLM"/>
    </source>
</evidence>
<name>A0A200PZT9_MACCD</name>
<keyword evidence="3" id="KW-1185">Reference proteome</keyword>